<feature type="non-terminal residue" evidence="1">
    <location>
        <position position="159"/>
    </location>
</feature>
<gene>
    <name evidence="1" type="ORF">AFUS01_LOCUS35697</name>
</gene>
<reference evidence="1" key="1">
    <citation type="submission" date="2021-06" db="EMBL/GenBank/DDBJ databases">
        <authorList>
            <person name="Hodson N. C."/>
            <person name="Mongue J. A."/>
            <person name="Jaron S. K."/>
        </authorList>
    </citation>
    <scope>NUCLEOTIDE SEQUENCE</scope>
</reference>
<proteinExistence type="predicted"/>
<dbReference type="Proteomes" id="UP000708208">
    <property type="component" value="Unassembled WGS sequence"/>
</dbReference>
<protein>
    <submittedName>
        <fullName evidence="1">Uncharacterized protein</fullName>
    </submittedName>
</protein>
<dbReference type="AlphaFoldDB" id="A0A8J2KYA5"/>
<comment type="caution">
    <text evidence="1">The sequence shown here is derived from an EMBL/GenBank/DDBJ whole genome shotgun (WGS) entry which is preliminary data.</text>
</comment>
<accession>A0A8J2KYA5</accession>
<dbReference type="EMBL" id="CAJVCH010536867">
    <property type="protein sequence ID" value="CAG7825594.1"/>
    <property type="molecule type" value="Genomic_DNA"/>
</dbReference>
<organism evidence="1 2">
    <name type="scientific">Allacma fusca</name>
    <dbReference type="NCBI Taxonomy" id="39272"/>
    <lineage>
        <taxon>Eukaryota</taxon>
        <taxon>Metazoa</taxon>
        <taxon>Ecdysozoa</taxon>
        <taxon>Arthropoda</taxon>
        <taxon>Hexapoda</taxon>
        <taxon>Collembola</taxon>
        <taxon>Symphypleona</taxon>
        <taxon>Sminthuridae</taxon>
        <taxon>Allacma</taxon>
    </lineage>
</organism>
<name>A0A8J2KYA5_9HEXA</name>
<evidence type="ECO:0000313" key="2">
    <source>
        <dbReference type="Proteomes" id="UP000708208"/>
    </source>
</evidence>
<sequence length="159" mass="18829">GTDWSENPGQDLFLPLELDFRIHFIIKAVISISEFVIHPVGSETTILSMSEEIKKHVEMPWVVKTMRNEIKQLHRHWFYSYFHKEQNCYTRVRFIEQGPMETVKILLIDFVEYIDIPLIELLPTIPFSVCHHGAQAARVFNYSTIFYNFKRVKHFSNAI</sequence>
<feature type="non-terminal residue" evidence="1">
    <location>
        <position position="1"/>
    </location>
</feature>
<evidence type="ECO:0000313" key="1">
    <source>
        <dbReference type="EMBL" id="CAG7825594.1"/>
    </source>
</evidence>
<keyword evidence="2" id="KW-1185">Reference proteome</keyword>